<comment type="caution">
    <text evidence="4">The sequence shown here is derived from an EMBL/GenBank/DDBJ whole genome shotgun (WGS) entry which is preliminary data.</text>
</comment>
<dbReference type="PANTHER" id="PTHR10291">
    <property type="entry name" value="DEHYDRODOLICHYL DIPHOSPHATE SYNTHASE FAMILY MEMBER"/>
    <property type="match status" value="1"/>
</dbReference>
<evidence type="ECO:0000256" key="1">
    <source>
        <dbReference type="ARBA" id="ARBA00022679"/>
    </source>
</evidence>
<evidence type="ECO:0000256" key="2">
    <source>
        <dbReference type="ARBA" id="ARBA00038453"/>
    </source>
</evidence>
<dbReference type="InterPro" id="IPR001441">
    <property type="entry name" value="UPP_synth-like"/>
</dbReference>
<accession>A0ABS7U9X5</accession>
<dbReference type="Pfam" id="PF01255">
    <property type="entry name" value="Prenyltransf"/>
    <property type="match status" value="1"/>
</dbReference>
<evidence type="ECO:0000313" key="4">
    <source>
        <dbReference type="EMBL" id="MBZ5737785.1"/>
    </source>
</evidence>
<feature type="binding site" evidence="3">
    <location>
        <position position="73"/>
    </location>
    <ligand>
        <name>substrate</name>
    </ligand>
</feature>
<feature type="binding site" evidence="3">
    <location>
        <position position="20"/>
    </location>
    <ligand>
        <name>Mg(2+)</name>
        <dbReference type="ChEBI" id="CHEBI:18420"/>
    </ligand>
</feature>
<keyword evidence="3" id="KW-0479">Metal-binding</keyword>
<proteinExistence type="inferred from homology"/>
<comment type="function">
    <text evidence="3">Catalyzes the condensation of isopentenyl diphosphate (IPP) with allylic pyrophosphates generating different type of terpenoids.</text>
</comment>
<keyword evidence="3" id="KW-0460">Magnesium</keyword>
<keyword evidence="5" id="KW-1185">Reference proteome</keyword>
<sequence>MRPSTSETRAHPRHVGIVMDGNRRWARAAGHLDPRVGHRVGAEHLERFLGWCAGLGIEHVTAYVLSADNIRKRPEAEVANLLDLLATTIPRVLTRPDQPWRVHVSGDRSLLDERARRALAEAERATADRASHLTLAIAYDGRQDIVEGIRRSVALLDGRAPTVEEITAALPGGPVKEIDLVIRTSGEQRLSGFFPWQSVGAEIYSSERFWPAFSEADLAAALAFYADRRR</sequence>
<name>A0ABS7U9X5_9ACTN</name>
<dbReference type="PROSITE" id="PS01066">
    <property type="entry name" value="UPP_SYNTHASE"/>
    <property type="match status" value="1"/>
</dbReference>
<feature type="binding site" evidence="3">
    <location>
        <begin position="189"/>
        <end position="191"/>
    </location>
    <ligand>
        <name>substrate</name>
    </ligand>
</feature>
<feature type="active site" evidence="3">
    <location>
        <position position="20"/>
    </location>
</feature>
<feature type="binding site" evidence="3">
    <location>
        <position position="202"/>
    </location>
    <ligand>
        <name>Mg(2+)</name>
        <dbReference type="ChEBI" id="CHEBI:18420"/>
    </ligand>
</feature>
<feature type="active site" description="Proton acceptor" evidence="3">
    <location>
        <position position="69"/>
    </location>
</feature>
<dbReference type="InterPro" id="IPR036424">
    <property type="entry name" value="UPP_synth-like_sf"/>
</dbReference>
<comment type="cofactor">
    <cofactor evidence="3">
        <name>Mg(2+)</name>
        <dbReference type="ChEBI" id="CHEBI:18420"/>
    </cofactor>
    <text evidence="3">Binds 2 magnesium ions per subunit.</text>
</comment>
<dbReference type="Gene3D" id="3.40.1180.10">
    <property type="entry name" value="Decaprenyl diphosphate synthase-like"/>
    <property type="match status" value="1"/>
</dbReference>
<feature type="binding site" evidence="3">
    <location>
        <position position="38"/>
    </location>
    <ligand>
        <name>substrate</name>
    </ligand>
</feature>
<feature type="binding site" evidence="3">
    <location>
        <begin position="66"/>
        <end position="68"/>
    </location>
    <ligand>
        <name>substrate</name>
    </ligand>
</feature>
<dbReference type="InterPro" id="IPR018520">
    <property type="entry name" value="UPP_synth-like_CS"/>
</dbReference>
<dbReference type="PANTHER" id="PTHR10291:SF43">
    <property type="entry name" value="DEHYDRODOLICHYL DIPHOSPHATE SYNTHASE COMPLEX SUBUNIT DHDDS"/>
    <property type="match status" value="1"/>
</dbReference>
<comment type="caution">
    <text evidence="3">Lacks conserved residue(s) required for the propagation of feature annotation.</text>
</comment>
<feature type="binding site" evidence="3">
    <location>
        <position position="183"/>
    </location>
    <ligand>
        <name>substrate</name>
    </ligand>
</feature>
<dbReference type="GO" id="GO:0008834">
    <property type="term" value="F:ditrans,polycis-undecaprenyl-diphosphate synthase [(2E,6E)-farnesyl-diphosphate specific] activity"/>
    <property type="evidence" value="ECO:0007669"/>
    <property type="project" value="UniProtKB-EC"/>
</dbReference>
<gene>
    <name evidence="4" type="primary">uppS</name>
    <name evidence="4" type="ORF">K8U61_06410</name>
</gene>
<keyword evidence="1 3" id="KW-0808">Transferase</keyword>
<feature type="binding site" evidence="3">
    <location>
        <begin position="21"/>
        <end position="24"/>
    </location>
    <ligand>
        <name>substrate</name>
    </ligand>
</feature>
<feature type="binding site" evidence="3">
    <location>
        <position position="25"/>
    </location>
    <ligand>
        <name>substrate</name>
    </ligand>
</feature>
<dbReference type="SUPFAM" id="SSF64005">
    <property type="entry name" value="Undecaprenyl diphosphate synthase"/>
    <property type="match status" value="1"/>
</dbReference>
<dbReference type="Proteomes" id="UP000780875">
    <property type="component" value="Unassembled WGS sequence"/>
</dbReference>
<dbReference type="HAMAP" id="MF_01139">
    <property type="entry name" value="ISPT"/>
    <property type="match status" value="1"/>
</dbReference>
<dbReference type="NCBIfam" id="TIGR00055">
    <property type="entry name" value="uppS"/>
    <property type="match status" value="1"/>
</dbReference>
<reference evidence="4 5" key="1">
    <citation type="submission" date="2021-09" db="EMBL/GenBank/DDBJ databases">
        <title>Whole genome sequence of Nocardioides sp. GBK3QG-3.</title>
        <authorList>
            <person name="Tuo L."/>
        </authorList>
    </citation>
    <scope>NUCLEOTIDE SEQUENCE [LARGE SCALE GENOMIC DNA]</scope>
    <source>
        <strain evidence="4 5">GBK3QG-3</strain>
    </source>
</reference>
<dbReference type="EC" id="2.5.1.-" evidence="3"/>
<evidence type="ECO:0000256" key="3">
    <source>
        <dbReference type="HAMAP-Rule" id="MF_01139"/>
    </source>
</evidence>
<comment type="subunit">
    <text evidence="3">Homodimer.</text>
</comment>
<dbReference type="EMBL" id="JAIQZJ010000002">
    <property type="protein sequence ID" value="MBZ5737785.1"/>
    <property type="molecule type" value="Genomic_DNA"/>
</dbReference>
<organism evidence="4 5">
    <name type="scientific">Nocardioides mangrovi</name>
    <dbReference type="NCBI Taxonomy" id="2874580"/>
    <lineage>
        <taxon>Bacteria</taxon>
        <taxon>Bacillati</taxon>
        <taxon>Actinomycetota</taxon>
        <taxon>Actinomycetes</taxon>
        <taxon>Propionibacteriales</taxon>
        <taxon>Nocardioidaceae</taxon>
        <taxon>Nocardioides</taxon>
    </lineage>
</organism>
<protein>
    <recommendedName>
        <fullName evidence="3">Isoprenyl transferase</fullName>
        <ecNumber evidence="3">2.5.1.-</ecNumber>
    </recommendedName>
</protein>
<dbReference type="CDD" id="cd00475">
    <property type="entry name" value="Cis_IPPS"/>
    <property type="match status" value="1"/>
</dbReference>
<evidence type="ECO:0000313" key="5">
    <source>
        <dbReference type="Proteomes" id="UP000780875"/>
    </source>
</evidence>
<comment type="similarity">
    <text evidence="2">Belongs to the UPP synthase family. Z-FPP synthase subfamily.</text>
</comment>